<gene>
    <name evidence="1" type="ORF">ACFSKO_09115</name>
</gene>
<dbReference type="EMBL" id="JBHUII010000004">
    <property type="protein sequence ID" value="MFD2205770.1"/>
    <property type="molecule type" value="Genomic_DNA"/>
</dbReference>
<dbReference type="InterPro" id="IPR022789">
    <property type="entry name" value="ParD"/>
</dbReference>
<dbReference type="RefSeq" id="WP_380250701.1">
    <property type="nucleotide sequence ID" value="NZ_JBHUII010000004.1"/>
</dbReference>
<reference evidence="2" key="1">
    <citation type="journal article" date="2019" name="Int. J. Syst. Evol. Microbiol.">
        <title>The Global Catalogue of Microorganisms (GCM) 10K type strain sequencing project: providing services to taxonomists for standard genome sequencing and annotation.</title>
        <authorList>
            <consortium name="The Broad Institute Genomics Platform"/>
            <consortium name="The Broad Institute Genome Sequencing Center for Infectious Disease"/>
            <person name="Wu L."/>
            <person name="Ma J."/>
        </authorList>
    </citation>
    <scope>NUCLEOTIDE SEQUENCE [LARGE SCALE GENOMIC DNA]</scope>
    <source>
        <strain evidence="2">CGMCC 4.7192</strain>
    </source>
</reference>
<name>A0ABW5BK21_9PROT</name>
<evidence type="ECO:0000313" key="2">
    <source>
        <dbReference type="Proteomes" id="UP001597294"/>
    </source>
</evidence>
<accession>A0ABW5BK21</accession>
<evidence type="ECO:0000313" key="1">
    <source>
        <dbReference type="EMBL" id="MFD2205770.1"/>
    </source>
</evidence>
<keyword evidence="2" id="KW-1185">Reference proteome</keyword>
<sequence length="81" mass="9147">MPRQSITFTDPNSEWLRTKVDVEGEYSSNSEVVNDQIRKARVNEQAEINAVRAALRVGEESGISNKTLKDIIKAVMERQAK</sequence>
<protein>
    <submittedName>
        <fullName evidence="1">Type II toxin-antitoxin system ParD family antitoxin</fullName>
    </submittedName>
</protein>
<dbReference type="Gene3D" id="6.10.10.120">
    <property type="entry name" value="Antitoxin ParD1-like"/>
    <property type="match status" value="1"/>
</dbReference>
<dbReference type="InterPro" id="IPR038296">
    <property type="entry name" value="ParD_sf"/>
</dbReference>
<proteinExistence type="predicted"/>
<dbReference type="Proteomes" id="UP001597294">
    <property type="component" value="Unassembled WGS sequence"/>
</dbReference>
<dbReference type="Pfam" id="PF03693">
    <property type="entry name" value="ParD_antitoxin"/>
    <property type="match status" value="1"/>
</dbReference>
<comment type="caution">
    <text evidence="1">The sequence shown here is derived from an EMBL/GenBank/DDBJ whole genome shotgun (WGS) entry which is preliminary data.</text>
</comment>
<organism evidence="1 2">
    <name type="scientific">Kiloniella antarctica</name>
    <dbReference type="NCBI Taxonomy" id="1550907"/>
    <lineage>
        <taxon>Bacteria</taxon>
        <taxon>Pseudomonadati</taxon>
        <taxon>Pseudomonadota</taxon>
        <taxon>Alphaproteobacteria</taxon>
        <taxon>Rhodospirillales</taxon>
        <taxon>Kiloniellaceae</taxon>
        <taxon>Kiloniella</taxon>
    </lineage>
</organism>